<evidence type="ECO:0000313" key="1">
    <source>
        <dbReference type="EMBL" id="PAV30168.1"/>
    </source>
</evidence>
<dbReference type="EMBL" id="NPOA01000004">
    <property type="protein sequence ID" value="PAV30168.1"/>
    <property type="molecule type" value="Genomic_DNA"/>
</dbReference>
<sequence length="176" mass="20476">MSILANMMNDAYNILHADEQLLRLLYYPPTSIPNNQPNPLDESLPNLVVEQDITKTPTPESLKMWEIINRHIERTSKSDDLENNYLCRIYLYAGKSRPHATNKSTTRQEIVVDIFCHNSFSVDQRMERIGDRAHQLLMNNQVTGLGTIDYANGYDFTAPKEYIAYRHIYQVVRSKR</sequence>
<evidence type="ECO:0008006" key="3">
    <source>
        <dbReference type="Google" id="ProtNLM"/>
    </source>
</evidence>
<dbReference type="AlphaFoldDB" id="A0A2A2IFN0"/>
<reference evidence="1 2" key="1">
    <citation type="submission" date="2017-08" db="EMBL/GenBank/DDBJ databases">
        <title>Virgibacillus indicus sp. nov. and Virgibacillus profoundi sp. nov, two moderately halophilic bacteria isolated from marine sediment by using the Microfluidic Streak Plate.</title>
        <authorList>
            <person name="Xu B."/>
            <person name="Hu B."/>
            <person name="Wang J."/>
            <person name="Zhu Y."/>
            <person name="Huang L."/>
            <person name="Du W."/>
            <person name="Huang Y."/>
        </authorList>
    </citation>
    <scope>NUCLEOTIDE SEQUENCE [LARGE SCALE GENOMIC DNA]</scope>
    <source>
        <strain evidence="1 2">IO3-P3-H5</strain>
    </source>
</reference>
<dbReference type="RefSeq" id="WP_095654770.1">
    <property type="nucleotide sequence ID" value="NZ_NPOA01000004.1"/>
</dbReference>
<dbReference type="OrthoDB" id="2733002at2"/>
<dbReference type="Proteomes" id="UP000218887">
    <property type="component" value="Unassembled WGS sequence"/>
</dbReference>
<comment type="caution">
    <text evidence="1">The sequence shown here is derived from an EMBL/GenBank/DDBJ whole genome shotgun (WGS) entry which is preliminary data.</text>
</comment>
<protein>
    <recommendedName>
        <fullName evidence="3">DUF3168 domain-containing protein</fullName>
    </recommendedName>
</protein>
<evidence type="ECO:0000313" key="2">
    <source>
        <dbReference type="Proteomes" id="UP000218887"/>
    </source>
</evidence>
<gene>
    <name evidence="1" type="ORF">CIL05_06790</name>
</gene>
<name>A0A2A2IFN0_9BACI</name>
<keyword evidence="2" id="KW-1185">Reference proteome</keyword>
<proteinExistence type="predicted"/>
<organism evidence="1 2">
    <name type="scientific">Virgibacillus profundi</name>
    <dbReference type="NCBI Taxonomy" id="2024555"/>
    <lineage>
        <taxon>Bacteria</taxon>
        <taxon>Bacillati</taxon>
        <taxon>Bacillota</taxon>
        <taxon>Bacilli</taxon>
        <taxon>Bacillales</taxon>
        <taxon>Bacillaceae</taxon>
        <taxon>Virgibacillus</taxon>
    </lineage>
</organism>
<accession>A0A2A2IFN0</accession>